<proteinExistence type="predicted"/>
<feature type="compositionally biased region" description="Basic and acidic residues" evidence="1">
    <location>
        <begin position="72"/>
        <end position="83"/>
    </location>
</feature>
<sequence length="123" mass="13615">MAETEDRAGRRALAAAIRGRWANAGLEPLRVARAGVAGAAVRVGPRVLGPGNLSVARQSTQRAARKSRQRRKEWTKESDRQGQKEIPPVRDCPPHRRAERDEPVVVYPVSVSGQCLFEREDLP</sequence>
<evidence type="ECO:0000256" key="1">
    <source>
        <dbReference type="SAM" id="MobiDB-lite"/>
    </source>
</evidence>
<reference evidence="2 3" key="1">
    <citation type="submission" date="2023-09" db="EMBL/GenBank/DDBJ databases">
        <title>Nesidiocoris tenuis whole genome shotgun sequence.</title>
        <authorList>
            <person name="Shibata T."/>
            <person name="Shimoda M."/>
            <person name="Kobayashi T."/>
            <person name="Uehara T."/>
        </authorList>
    </citation>
    <scope>NUCLEOTIDE SEQUENCE [LARGE SCALE GENOMIC DNA]</scope>
    <source>
        <strain evidence="2 3">Japan</strain>
    </source>
</reference>
<feature type="compositionally biased region" description="Basic and acidic residues" evidence="1">
    <location>
        <begin position="92"/>
        <end position="103"/>
    </location>
</feature>
<keyword evidence="3" id="KW-1185">Reference proteome</keyword>
<dbReference type="EMBL" id="AP028910">
    <property type="protein sequence ID" value="BES90596.1"/>
    <property type="molecule type" value="Genomic_DNA"/>
</dbReference>
<accession>A0ABN7AE86</accession>
<feature type="region of interest" description="Disordered" evidence="1">
    <location>
        <begin position="47"/>
        <end position="104"/>
    </location>
</feature>
<evidence type="ECO:0000313" key="3">
    <source>
        <dbReference type="Proteomes" id="UP001307889"/>
    </source>
</evidence>
<evidence type="ECO:0000313" key="2">
    <source>
        <dbReference type="EMBL" id="BES90596.1"/>
    </source>
</evidence>
<protein>
    <submittedName>
        <fullName evidence="2">Uncharacterized protein</fullName>
    </submittedName>
</protein>
<gene>
    <name evidence="2" type="ORF">NTJ_03404</name>
</gene>
<name>A0ABN7AE86_9HEMI</name>
<organism evidence="2 3">
    <name type="scientific">Nesidiocoris tenuis</name>
    <dbReference type="NCBI Taxonomy" id="355587"/>
    <lineage>
        <taxon>Eukaryota</taxon>
        <taxon>Metazoa</taxon>
        <taxon>Ecdysozoa</taxon>
        <taxon>Arthropoda</taxon>
        <taxon>Hexapoda</taxon>
        <taxon>Insecta</taxon>
        <taxon>Pterygota</taxon>
        <taxon>Neoptera</taxon>
        <taxon>Paraneoptera</taxon>
        <taxon>Hemiptera</taxon>
        <taxon>Heteroptera</taxon>
        <taxon>Panheteroptera</taxon>
        <taxon>Cimicomorpha</taxon>
        <taxon>Miridae</taxon>
        <taxon>Dicyphina</taxon>
        <taxon>Nesidiocoris</taxon>
    </lineage>
</organism>
<dbReference type="Proteomes" id="UP001307889">
    <property type="component" value="Chromosome 2"/>
</dbReference>